<dbReference type="CDD" id="cd12108">
    <property type="entry name" value="Hr-like"/>
    <property type="match status" value="1"/>
</dbReference>
<keyword evidence="3" id="KW-1185">Reference proteome</keyword>
<proteinExistence type="predicted"/>
<accession>A0A1G9J2U7</accession>
<dbReference type="RefSeq" id="WP_093617740.1">
    <property type="nucleotide sequence ID" value="NZ_FNFF01000027.1"/>
</dbReference>
<name>A0A1G9J2U7_9ACTN</name>
<dbReference type="InterPro" id="IPR012312">
    <property type="entry name" value="Hemerythrin-like"/>
</dbReference>
<organism evidence="2 3">
    <name type="scientific">Streptomyces indicus</name>
    <dbReference type="NCBI Taxonomy" id="417292"/>
    <lineage>
        <taxon>Bacteria</taxon>
        <taxon>Bacillati</taxon>
        <taxon>Actinomycetota</taxon>
        <taxon>Actinomycetes</taxon>
        <taxon>Kitasatosporales</taxon>
        <taxon>Streptomycetaceae</taxon>
        <taxon>Streptomyces</taxon>
    </lineage>
</organism>
<dbReference type="Pfam" id="PF01814">
    <property type="entry name" value="Hemerythrin"/>
    <property type="match status" value="1"/>
</dbReference>
<evidence type="ECO:0000313" key="3">
    <source>
        <dbReference type="Proteomes" id="UP000199155"/>
    </source>
</evidence>
<dbReference type="EMBL" id="FNFF01000027">
    <property type="protein sequence ID" value="SDL31543.1"/>
    <property type="molecule type" value="Genomic_DNA"/>
</dbReference>
<dbReference type="AlphaFoldDB" id="A0A1G9J2U7"/>
<evidence type="ECO:0000259" key="1">
    <source>
        <dbReference type="Pfam" id="PF01814"/>
    </source>
</evidence>
<sequence length="229" mass="25070">MAADHAPGAPDTAEMVLVHRLFLQEYTAAVALVRAVRAGDTARAAVVAGHLGALGQMLTEHHRAEDELLWPRLAADPALDAAVVARMEEQHEHIAAALARLHRALPQWAAGAEPDLTAQVAHACTVLLPALEEHLGDEERHILPLVPGRFTAAQWAQLSARGRAAVPPAHRLYMLAALGEAAGNKHRQEFLRRLPAPVRLLYRVAGRRLRRRTWHRLSTTPGHRRRAAA</sequence>
<dbReference type="STRING" id="417292.SAMN05421806_1273"/>
<reference evidence="2 3" key="1">
    <citation type="submission" date="2016-10" db="EMBL/GenBank/DDBJ databases">
        <authorList>
            <person name="de Groot N.N."/>
        </authorList>
    </citation>
    <scope>NUCLEOTIDE SEQUENCE [LARGE SCALE GENOMIC DNA]</scope>
    <source>
        <strain evidence="2 3">CGMCC 4.5727</strain>
    </source>
</reference>
<feature type="domain" description="Hemerythrin-like" evidence="1">
    <location>
        <begin position="15"/>
        <end position="146"/>
    </location>
</feature>
<dbReference type="Proteomes" id="UP000199155">
    <property type="component" value="Unassembled WGS sequence"/>
</dbReference>
<evidence type="ECO:0000313" key="2">
    <source>
        <dbReference type="EMBL" id="SDL31543.1"/>
    </source>
</evidence>
<dbReference type="Gene3D" id="1.20.120.520">
    <property type="entry name" value="nmb1532 protein domain like"/>
    <property type="match status" value="1"/>
</dbReference>
<gene>
    <name evidence="2" type="ORF">SAMN05421806_1273</name>
</gene>
<protein>
    <submittedName>
        <fullName evidence="2">Hemerythrin HHE cation binding domain-containing protein</fullName>
    </submittedName>
</protein>